<dbReference type="InterPro" id="IPR029398">
    <property type="entry name" value="PolB_thumb"/>
</dbReference>
<dbReference type="PANTHER" id="PTHR36928">
    <property type="entry name" value="PHOSPHATASE YCDX-RELATED"/>
    <property type="match status" value="1"/>
</dbReference>
<comment type="caution">
    <text evidence="10">The sequence shown here is derived from an EMBL/GenBank/DDBJ whole genome shotgun (WGS) entry which is preliminary data.</text>
</comment>
<dbReference type="InterPro" id="IPR002054">
    <property type="entry name" value="DNA-dir_DNA_pol_X"/>
</dbReference>
<dbReference type="EC" id="2.7.7.7" evidence="1"/>
<name>A0A937VZA9_UNCTE</name>
<gene>
    <name evidence="10" type="ORF">FJZ47_08710</name>
</gene>
<dbReference type="CDD" id="cd00141">
    <property type="entry name" value="NT_POLXc"/>
    <property type="match status" value="1"/>
</dbReference>
<sequence length="578" mass="63702">MDNQDNHAFSAIFQDIANILELQGDDPFRIRAYRRAAQTLAGLSEPVRTIARRGALESLPGIGKTLSREIQELLETGHLRYYAHLLTTVPEGILALLRLASLTPEHVRTLWRTHDITSVKQLAQAVQAARLPFADAHVEALSAEIAAWEREQSRLLLGVALPRAEILVERLAQIPLVERVSIAGSLRRGAALVGDMNVVVASPDPPRLIRLCNQQREIVHVLDTGPTSTVVVTSEGLRVSLSAVLPPQFVSALHYYTGSTAHLAALRRIAQRRSLDLTQYGVRQLPGGQYLTVAEEEDIYRLLGLPLIEPELREDSGEIEAAEAHRLPSLLTLDAIRGDLHVQSDWGNGTHSLEAIAEMGQRLGYQYVAICDYAIAAAADRGLTPAKLAAQLAAIRRLNATLPDTFRLISGIELEITPDGEVDFDTALLQELDLVIASVHTGLKEPRNKLTRRLCKAMEHPLVDILAHPTGRMLGRQGTPSIDLDTVLETAVETGTYLELNSHLLRLDLPDIYVRQARDLGLTLALGSESQSIQDMRTMRLGVLTARRGWLGPDQVLNSLPYHGLLRRLQDWGMPHVT</sequence>
<evidence type="ECO:0000313" key="11">
    <source>
        <dbReference type="Proteomes" id="UP000712673"/>
    </source>
</evidence>
<dbReference type="Gene3D" id="3.20.20.140">
    <property type="entry name" value="Metal-dependent hydrolases"/>
    <property type="match status" value="1"/>
</dbReference>
<dbReference type="InterPro" id="IPR002008">
    <property type="entry name" value="DNA_pol_X_beta-like"/>
</dbReference>
<keyword evidence="5" id="KW-0239">DNA-directed DNA polymerase</keyword>
<dbReference type="PIRSF" id="PIRSF005047">
    <property type="entry name" value="UCP005047_YshC"/>
    <property type="match status" value="1"/>
</dbReference>
<evidence type="ECO:0000256" key="2">
    <source>
        <dbReference type="ARBA" id="ARBA00022679"/>
    </source>
</evidence>
<evidence type="ECO:0000256" key="3">
    <source>
        <dbReference type="ARBA" id="ARBA00022695"/>
    </source>
</evidence>
<dbReference type="Pfam" id="PF14791">
    <property type="entry name" value="DNA_pol_B_thumb"/>
    <property type="match status" value="1"/>
</dbReference>
<dbReference type="SUPFAM" id="SSF89550">
    <property type="entry name" value="PHP domain-like"/>
    <property type="match status" value="1"/>
</dbReference>
<dbReference type="InterPro" id="IPR043519">
    <property type="entry name" value="NT_sf"/>
</dbReference>
<evidence type="ECO:0000259" key="9">
    <source>
        <dbReference type="SMART" id="SM00483"/>
    </source>
</evidence>
<evidence type="ECO:0000256" key="6">
    <source>
        <dbReference type="ARBA" id="ARBA00023204"/>
    </source>
</evidence>
<dbReference type="InterPro" id="IPR027421">
    <property type="entry name" value="DNA_pol_lamdba_lyase_dom_sf"/>
</dbReference>
<dbReference type="Gene3D" id="3.30.460.10">
    <property type="entry name" value="Beta Polymerase, domain 2"/>
    <property type="match status" value="1"/>
</dbReference>
<reference evidence="10" key="1">
    <citation type="submission" date="2019-03" db="EMBL/GenBank/DDBJ databases">
        <title>Lake Tanganyika Metagenome-Assembled Genomes (MAGs).</title>
        <authorList>
            <person name="Tran P."/>
        </authorList>
    </citation>
    <scope>NUCLEOTIDE SEQUENCE</scope>
    <source>
        <strain evidence="10">K_DeepCast_65m_m2_066</strain>
    </source>
</reference>
<protein>
    <recommendedName>
        <fullName evidence="1">DNA-directed DNA polymerase</fullName>
        <ecNumber evidence="1">2.7.7.7</ecNumber>
    </recommendedName>
</protein>
<comment type="catalytic activity">
    <reaction evidence="7">
        <text>DNA(n) + a 2'-deoxyribonucleoside 5'-triphosphate = DNA(n+1) + diphosphate</text>
        <dbReference type="Rhea" id="RHEA:22508"/>
        <dbReference type="Rhea" id="RHEA-COMP:17339"/>
        <dbReference type="Rhea" id="RHEA-COMP:17340"/>
        <dbReference type="ChEBI" id="CHEBI:33019"/>
        <dbReference type="ChEBI" id="CHEBI:61560"/>
        <dbReference type="ChEBI" id="CHEBI:173112"/>
        <dbReference type="EC" id="2.7.7.7"/>
    </reaction>
</comment>
<dbReference type="SMART" id="SM00481">
    <property type="entry name" value="POLIIIAc"/>
    <property type="match status" value="1"/>
</dbReference>
<dbReference type="GO" id="GO:0003677">
    <property type="term" value="F:DNA binding"/>
    <property type="evidence" value="ECO:0007669"/>
    <property type="project" value="InterPro"/>
</dbReference>
<evidence type="ECO:0000313" key="10">
    <source>
        <dbReference type="EMBL" id="MBM3223866.1"/>
    </source>
</evidence>
<dbReference type="InterPro" id="IPR003141">
    <property type="entry name" value="Pol/His_phosphatase_N"/>
</dbReference>
<dbReference type="PANTHER" id="PTHR36928:SF1">
    <property type="entry name" value="PHOSPHATASE YCDX-RELATED"/>
    <property type="match status" value="1"/>
</dbReference>
<dbReference type="InterPro" id="IPR037160">
    <property type="entry name" value="DNA_Pol_thumb_sf"/>
</dbReference>
<feature type="domain" description="Polymerase/histidinol phosphatase N-terminal" evidence="8">
    <location>
        <begin position="338"/>
        <end position="418"/>
    </location>
</feature>
<dbReference type="CDD" id="cd07436">
    <property type="entry name" value="PHP_PolX"/>
    <property type="match status" value="1"/>
</dbReference>
<evidence type="ECO:0000256" key="5">
    <source>
        <dbReference type="ARBA" id="ARBA00022932"/>
    </source>
</evidence>
<dbReference type="AlphaFoldDB" id="A0A937VZA9"/>
<evidence type="ECO:0000256" key="4">
    <source>
        <dbReference type="ARBA" id="ARBA00022763"/>
    </source>
</evidence>
<keyword evidence="3" id="KW-0548">Nucleotidyltransferase</keyword>
<keyword evidence="4" id="KW-0227">DNA damage</keyword>
<dbReference type="GO" id="GO:0042578">
    <property type="term" value="F:phosphoric ester hydrolase activity"/>
    <property type="evidence" value="ECO:0007669"/>
    <property type="project" value="TreeGrafter"/>
</dbReference>
<dbReference type="EMBL" id="VGLS01000213">
    <property type="protein sequence ID" value="MBM3223866.1"/>
    <property type="molecule type" value="Genomic_DNA"/>
</dbReference>
<keyword evidence="6" id="KW-0234">DNA repair</keyword>
<dbReference type="GO" id="GO:0008270">
    <property type="term" value="F:zinc ion binding"/>
    <property type="evidence" value="ECO:0007669"/>
    <property type="project" value="TreeGrafter"/>
</dbReference>
<dbReference type="InterPro" id="IPR022311">
    <property type="entry name" value="PolX-like"/>
</dbReference>
<dbReference type="Gene3D" id="1.10.150.110">
    <property type="entry name" value="DNA polymerase beta, N-terminal domain-like"/>
    <property type="match status" value="1"/>
</dbReference>
<dbReference type="GO" id="GO:0003887">
    <property type="term" value="F:DNA-directed DNA polymerase activity"/>
    <property type="evidence" value="ECO:0007669"/>
    <property type="project" value="UniProtKB-KW"/>
</dbReference>
<evidence type="ECO:0000256" key="1">
    <source>
        <dbReference type="ARBA" id="ARBA00012417"/>
    </source>
</evidence>
<dbReference type="SUPFAM" id="SSF47802">
    <property type="entry name" value="DNA polymerase beta, N-terminal domain-like"/>
    <property type="match status" value="1"/>
</dbReference>
<dbReference type="PRINTS" id="PR00870">
    <property type="entry name" value="DNAPOLXBETA"/>
</dbReference>
<dbReference type="InterPro" id="IPR050243">
    <property type="entry name" value="PHP_phosphatase"/>
</dbReference>
<proteinExistence type="predicted"/>
<accession>A0A937VZA9</accession>
<dbReference type="Proteomes" id="UP000712673">
    <property type="component" value="Unassembled WGS sequence"/>
</dbReference>
<dbReference type="SUPFAM" id="SSF81301">
    <property type="entry name" value="Nucleotidyltransferase"/>
    <property type="match status" value="1"/>
</dbReference>
<dbReference type="InterPro" id="IPR047967">
    <property type="entry name" value="PolX_PHP"/>
</dbReference>
<dbReference type="Pfam" id="PF14716">
    <property type="entry name" value="HHH_8"/>
    <property type="match status" value="1"/>
</dbReference>
<dbReference type="InterPro" id="IPR016195">
    <property type="entry name" value="Pol/histidinol_Pase-like"/>
</dbReference>
<dbReference type="InterPro" id="IPR010996">
    <property type="entry name" value="HHH_MUS81"/>
</dbReference>
<dbReference type="SMART" id="SM00483">
    <property type="entry name" value="POLXc"/>
    <property type="match status" value="1"/>
</dbReference>
<feature type="domain" description="DNA-directed DNA polymerase X" evidence="9">
    <location>
        <begin position="3"/>
        <end position="314"/>
    </location>
</feature>
<dbReference type="GO" id="GO:0005829">
    <property type="term" value="C:cytosol"/>
    <property type="evidence" value="ECO:0007669"/>
    <property type="project" value="TreeGrafter"/>
</dbReference>
<evidence type="ECO:0000256" key="7">
    <source>
        <dbReference type="ARBA" id="ARBA00049244"/>
    </source>
</evidence>
<organism evidence="10 11">
    <name type="scientific">Tectimicrobiota bacterium</name>
    <dbReference type="NCBI Taxonomy" id="2528274"/>
    <lineage>
        <taxon>Bacteria</taxon>
        <taxon>Pseudomonadati</taxon>
        <taxon>Nitrospinota/Tectimicrobiota group</taxon>
        <taxon>Candidatus Tectimicrobiota</taxon>
    </lineage>
</organism>
<dbReference type="GO" id="GO:0006281">
    <property type="term" value="P:DNA repair"/>
    <property type="evidence" value="ECO:0007669"/>
    <property type="project" value="UniProtKB-KW"/>
</dbReference>
<keyword evidence="2" id="KW-0808">Transferase</keyword>
<dbReference type="Gene3D" id="3.30.210.10">
    <property type="entry name" value="DNA polymerase, thumb domain"/>
    <property type="match status" value="1"/>
</dbReference>
<evidence type="ECO:0000259" key="8">
    <source>
        <dbReference type="SMART" id="SM00481"/>
    </source>
</evidence>